<dbReference type="SUPFAM" id="SSF52402">
    <property type="entry name" value="Adenine nucleotide alpha hydrolases-like"/>
    <property type="match status" value="1"/>
</dbReference>
<feature type="binding site" evidence="9">
    <location>
        <begin position="175"/>
        <end position="176"/>
    </location>
    <ligand>
        <name>ATP</name>
        <dbReference type="ChEBI" id="CHEBI:30616"/>
    </ligand>
</feature>
<evidence type="ECO:0000313" key="13">
    <source>
        <dbReference type="Proteomes" id="UP000185779"/>
    </source>
</evidence>
<comment type="subcellular location">
    <subcellularLocation>
        <location evidence="1 9">Cytoplasm</location>
    </subcellularLocation>
</comment>
<sequence length="374" mass="42766">MILLRPSAEIFLKSANVRRKWERKLISEIKRAIGDVRLRKGGGRIWIEEDITPEARDRLRYTFGIHSFSVCKRCSLQQLEEQVLSFWDERWGEKSGFSFAVRVKREGQHDFTSQEMAARIGALILDSHPDLRVDLKNPDYVIFVEIRDLDCYIFDEMIEGAGGLPPGVEGRVVALFSGGVDSAVASWMMMRRGCEVIPVHLDPGDFGAGEGIERAEEVASFLQRYQRNFKLKIIDHSEFLTDLIHLLRSVRLERYTCLLCKRRMYRIAEEVAREVKARGIVTGESLGQVASQTLGNLFVLDQAVNIPVFRPLIGLDKNEIEGWAREIGLYEICASTENRCLAAPRRPSTRGDLEKILDLEQRLYGDRRQNHENG</sequence>
<feature type="domain" description="THUMP" evidence="10">
    <location>
        <begin position="53"/>
        <end position="157"/>
    </location>
</feature>
<dbReference type="HAMAP" id="MF_00021">
    <property type="entry name" value="ThiI"/>
    <property type="match status" value="1"/>
</dbReference>
<dbReference type="CDD" id="cd01712">
    <property type="entry name" value="PPase_ThiI"/>
    <property type="match status" value="1"/>
</dbReference>
<dbReference type="Proteomes" id="UP000885936">
    <property type="component" value="Unassembled WGS sequence"/>
</dbReference>
<keyword evidence="7 9" id="KW-0694">RNA-binding</keyword>
<dbReference type="InterPro" id="IPR014729">
    <property type="entry name" value="Rossmann-like_a/b/a_fold"/>
</dbReference>
<dbReference type="NCBIfam" id="TIGR00342">
    <property type="entry name" value="tRNA uracil 4-sulfurtransferase ThiI"/>
    <property type="match status" value="1"/>
</dbReference>
<gene>
    <name evidence="9 11" type="primary">thiI</name>
    <name evidence="11" type="ORF">ENI32_00240</name>
    <name evidence="12" type="ORF">SBU_001361</name>
</gene>
<dbReference type="GO" id="GO:0009229">
    <property type="term" value="P:thiamine diphosphate biosynthetic process"/>
    <property type="evidence" value="ECO:0007669"/>
    <property type="project" value="UniProtKB-UniRule"/>
</dbReference>
<dbReference type="STRING" id="1839936.SBU_001361"/>
<organism evidence="12 13">
    <name type="scientific">Candidatus Syntropharchaeum butanivorans</name>
    <dbReference type="NCBI Taxonomy" id="1839936"/>
    <lineage>
        <taxon>Archaea</taxon>
        <taxon>Methanobacteriati</taxon>
        <taxon>Methanobacteriota</taxon>
        <taxon>Stenosarchaea group</taxon>
        <taxon>Methanomicrobia</taxon>
        <taxon>Methanosarcinales</taxon>
        <taxon>ANME-2 cluster</taxon>
        <taxon>Candidatus Syntropharchaeum</taxon>
    </lineage>
</organism>
<proteinExistence type="inferred from homology"/>
<dbReference type="InterPro" id="IPR049962">
    <property type="entry name" value="THUMP_ThiI"/>
</dbReference>
<dbReference type="InterPro" id="IPR003720">
    <property type="entry name" value="tRNA_STrfase"/>
</dbReference>
<evidence type="ECO:0000256" key="3">
    <source>
        <dbReference type="ARBA" id="ARBA00022555"/>
    </source>
</evidence>
<comment type="catalytic activity">
    <reaction evidence="9">
        <text>[ThiI sulfur-carrier protein]-S-sulfanyl-L-cysteine + a uridine in tRNA + 2 reduced [2Fe-2S]-[ferredoxin] + ATP + H(+) = [ThiI sulfur-carrier protein]-L-cysteine + a 4-thiouridine in tRNA + 2 oxidized [2Fe-2S]-[ferredoxin] + AMP + diphosphate</text>
        <dbReference type="Rhea" id="RHEA:24176"/>
        <dbReference type="Rhea" id="RHEA-COMP:10000"/>
        <dbReference type="Rhea" id="RHEA-COMP:10001"/>
        <dbReference type="Rhea" id="RHEA-COMP:13337"/>
        <dbReference type="Rhea" id="RHEA-COMP:13338"/>
        <dbReference type="Rhea" id="RHEA-COMP:13339"/>
        <dbReference type="Rhea" id="RHEA-COMP:13340"/>
        <dbReference type="ChEBI" id="CHEBI:15378"/>
        <dbReference type="ChEBI" id="CHEBI:29950"/>
        <dbReference type="ChEBI" id="CHEBI:30616"/>
        <dbReference type="ChEBI" id="CHEBI:33019"/>
        <dbReference type="ChEBI" id="CHEBI:33737"/>
        <dbReference type="ChEBI" id="CHEBI:33738"/>
        <dbReference type="ChEBI" id="CHEBI:61963"/>
        <dbReference type="ChEBI" id="CHEBI:65315"/>
        <dbReference type="ChEBI" id="CHEBI:136798"/>
        <dbReference type="ChEBI" id="CHEBI:456215"/>
        <dbReference type="EC" id="2.8.1.4"/>
    </reaction>
</comment>
<dbReference type="UniPathway" id="UPA00060"/>
<dbReference type="InterPro" id="IPR004114">
    <property type="entry name" value="THUMP_dom"/>
</dbReference>
<dbReference type="GO" id="GO:0000049">
    <property type="term" value="F:tRNA binding"/>
    <property type="evidence" value="ECO:0007669"/>
    <property type="project" value="UniProtKB-UniRule"/>
</dbReference>
<keyword evidence="6 9" id="KW-0067">ATP-binding</keyword>
<evidence type="ECO:0000256" key="6">
    <source>
        <dbReference type="ARBA" id="ARBA00022840"/>
    </source>
</evidence>
<evidence type="ECO:0000256" key="7">
    <source>
        <dbReference type="ARBA" id="ARBA00022884"/>
    </source>
</evidence>
<dbReference type="PROSITE" id="PS51165">
    <property type="entry name" value="THUMP"/>
    <property type="match status" value="1"/>
</dbReference>
<dbReference type="Gene3D" id="3.30.2130.30">
    <property type="match status" value="1"/>
</dbReference>
<evidence type="ECO:0000256" key="9">
    <source>
        <dbReference type="HAMAP-Rule" id="MF_00021"/>
    </source>
</evidence>
<reference evidence="12 13" key="1">
    <citation type="submission" date="2016-05" db="EMBL/GenBank/DDBJ databases">
        <title>Microbial consortia oxidize butane by reversing methanogenesis.</title>
        <authorList>
            <person name="Laso-Perez R."/>
            <person name="Richter M."/>
            <person name="Wegener G."/>
            <person name="Musat F."/>
        </authorList>
    </citation>
    <scope>NUCLEOTIDE SEQUENCE [LARGE SCALE GENOMIC DNA]</scope>
    <source>
        <strain evidence="12">BOX1</strain>
    </source>
</reference>
<dbReference type="Pfam" id="PF22025">
    <property type="entry name" value="ThiI_fer"/>
    <property type="match status" value="1"/>
</dbReference>
<feature type="binding site" evidence="9">
    <location>
        <position position="283"/>
    </location>
    <ligand>
        <name>ATP</name>
        <dbReference type="ChEBI" id="CHEBI:30616"/>
    </ligand>
</feature>
<dbReference type="GO" id="GO:0052837">
    <property type="term" value="P:thiazole biosynthetic process"/>
    <property type="evidence" value="ECO:0007669"/>
    <property type="project" value="TreeGrafter"/>
</dbReference>
<evidence type="ECO:0000259" key="10">
    <source>
        <dbReference type="PROSITE" id="PS51165"/>
    </source>
</evidence>
<evidence type="ECO:0000256" key="8">
    <source>
        <dbReference type="ARBA" id="ARBA00022977"/>
    </source>
</evidence>
<comment type="similarity">
    <text evidence="9">Belongs to the ThiI family.</text>
</comment>
<evidence type="ECO:0000256" key="5">
    <source>
        <dbReference type="ARBA" id="ARBA00022741"/>
    </source>
</evidence>
<dbReference type="CDD" id="cd11716">
    <property type="entry name" value="THUMP_ThiI"/>
    <property type="match status" value="1"/>
</dbReference>
<dbReference type="InterPro" id="IPR049961">
    <property type="entry name" value="ThiI_N"/>
</dbReference>
<dbReference type="PATRIC" id="fig|1839936.3.peg.1379"/>
<evidence type="ECO:0000313" key="12">
    <source>
        <dbReference type="EMBL" id="OFV65778.1"/>
    </source>
</evidence>
<protein>
    <recommendedName>
        <fullName evidence="9">Probable tRNA sulfurtransferase</fullName>
        <ecNumber evidence="9">2.8.1.4</ecNumber>
    </recommendedName>
    <alternativeName>
        <fullName evidence="9">Sulfur carrier protein ThiS sulfurtransferase</fullName>
    </alternativeName>
    <alternativeName>
        <fullName evidence="9">Thiamine biosynthesis protein ThiI</fullName>
    </alternativeName>
    <alternativeName>
        <fullName evidence="9">tRNA 4-thiouridine synthase</fullName>
    </alternativeName>
</protein>
<dbReference type="PANTHER" id="PTHR43209:SF1">
    <property type="entry name" value="TRNA SULFURTRANSFERASE"/>
    <property type="match status" value="1"/>
</dbReference>
<comment type="caution">
    <text evidence="12">The sequence shown here is derived from an EMBL/GenBank/DDBJ whole genome shotgun (WGS) entry which is preliminary data.</text>
</comment>
<dbReference type="InterPro" id="IPR054173">
    <property type="entry name" value="ThiI_fer"/>
</dbReference>
<comment type="catalytic activity">
    <reaction evidence="9">
        <text>[ThiS sulfur-carrier protein]-C-terminal Gly-Gly-AMP + S-sulfanyl-L-cysteinyl-[cysteine desulfurase] + AH2 = [ThiS sulfur-carrier protein]-C-terminal-Gly-aminoethanethioate + L-cysteinyl-[cysteine desulfurase] + A + AMP + 2 H(+)</text>
        <dbReference type="Rhea" id="RHEA:43340"/>
        <dbReference type="Rhea" id="RHEA-COMP:12157"/>
        <dbReference type="Rhea" id="RHEA-COMP:12158"/>
        <dbReference type="Rhea" id="RHEA-COMP:12910"/>
        <dbReference type="Rhea" id="RHEA-COMP:19908"/>
        <dbReference type="ChEBI" id="CHEBI:13193"/>
        <dbReference type="ChEBI" id="CHEBI:15378"/>
        <dbReference type="ChEBI" id="CHEBI:17499"/>
        <dbReference type="ChEBI" id="CHEBI:29950"/>
        <dbReference type="ChEBI" id="CHEBI:61963"/>
        <dbReference type="ChEBI" id="CHEBI:90618"/>
        <dbReference type="ChEBI" id="CHEBI:232372"/>
        <dbReference type="ChEBI" id="CHEBI:456215"/>
    </reaction>
</comment>
<dbReference type="InterPro" id="IPR020536">
    <property type="entry name" value="ThiI_AANH"/>
</dbReference>
<keyword evidence="4 9" id="KW-0808">Transferase</keyword>
<dbReference type="GO" id="GO:0005829">
    <property type="term" value="C:cytosol"/>
    <property type="evidence" value="ECO:0007669"/>
    <property type="project" value="TreeGrafter"/>
</dbReference>
<comment type="pathway">
    <text evidence="9">Cofactor biosynthesis; thiamine diphosphate biosynthesis.</text>
</comment>
<dbReference type="PANTHER" id="PTHR43209">
    <property type="entry name" value="TRNA SULFURTRANSFERASE"/>
    <property type="match status" value="1"/>
</dbReference>
<dbReference type="EMBL" id="LYOR01000007">
    <property type="protein sequence ID" value="OFV65778.1"/>
    <property type="molecule type" value="Genomic_DNA"/>
</dbReference>
<dbReference type="Gene3D" id="3.40.50.620">
    <property type="entry name" value="HUPs"/>
    <property type="match status" value="1"/>
</dbReference>
<feature type="binding site" evidence="9">
    <location>
        <position position="292"/>
    </location>
    <ligand>
        <name>ATP</name>
        <dbReference type="ChEBI" id="CHEBI:30616"/>
    </ligand>
</feature>
<dbReference type="GO" id="GO:0004810">
    <property type="term" value="F:CCA tRNA nucleotidyltransferase activity"/>
    <property type="evidence" value="ECO:0007669"/>
    <property type="project" value="InterPro"/>
</dbReference>
<dbReference type="EMBL" id="DRIE01000005">
    <property type="protein sequence ID" value="HEC56311.1"/>
    <property type="molecule type" value="Genomic_DNA"/>
</dbReference>
<name>A0A1F2P3N6_9EURY</name>
<dbReference type="AlphaFoldDB" id="A0A1F2P3N6"/>
<dbReference type="Pfam" id="PF02926">
    <property type="entry name" value="THUMP"/>
    <property type="match status" value="1"/>
</dbReference>
<dbReference type="SMART" id="SM00981">
    <property type="entry name" value="THUMP"/>
    <property type="match status" value="1"/>
</dbReference>
<comment type="function">
    <text evidence="9">Catalyzes the ATP-dependent transfer of a sulfur to tRNA to produce 4-thiouridine in position 8 of tRNAs, which functions as a near-UV photosensor. Also catalyzes the transfer of sulfur to the sulfur carrier protein ThiS, forming ThiS-thiocarboxylate. This is a step in the synthesis of thiazole, in the thiamine biosynthesis pathway. The sulfur is donated as persulfide by IscS.</text>
</comment>
<dbReference type="SUPFAM" id="SSF143437">
    <property type="entry name" value="THUMP domain-like"/>
    <property type="match status" value="1"/>
</dbReference>
<evidence type="ECO:0000313" key="11">
    <source>
        <dbReference type="EMBL" id="HEC56311.1"/>
    </source>
</evidence>
<dbReference type="GO" id="GO:0140741">
    <property type="term" value="F:tRNA-uracil-4 sulfurtransferase activity"/>
    <property type="evidence" value="ECO:0007669"/>
    <property type="project" value="UniProtKB-EC"/>
</dbReference>
<comment type="caution">
    <text evidence="9">Lacks conserved residue(s) required for the propagation of feature annotation.</text>
</comment>
<keyword evidence="3 9" id="KW-0820">tRNA-binding</keyword>
<feature type="binding site" evidence="9">
    <location>
        <position position="261"/>
    </location>
    <ligand>
        <name>ATP</name>
        <dbReference type="ChEBI" id="CHEBI:30616"/>
    </ligand>
</feature>
<dbReference type="InterPro" id="IPR050102">
    <property type="entry name" value="tRNA_sulfurtransferase_ThiI"/>
</dbReference>
<dbReference type="GO" id="GO:0002937">
    <property type="term" value="P:tRNA 4-thiouridine biosynthesis"/>
    <property type="evidence" value="ECO:0007669"/>
    <property type="project" value="TreeGrafter"/>
</dbReference>
<keyword evidence="5 9" id="KW-0547">Nucleotide-binding</keyword>
<keyword evidence="13" id="KW-1185">Reference proteome</keyword>
<accession>A0A1F2P3N6</accession>
<dbReference type="EC" id="2.8.1.4" evidence="9"/>
<dbReference type="Pfam" id="PF02568">
    <property type="entry name" value="ThiI"/>
    <property type="match status" value="1"/>
</dbReference>
<dbReference type="GO" id="GO:0005524">
    <property type="term" value="F:ATP binding"/>
    <property type="evidence" value="ECO:0007669"/>
    <property type="project" value="UniProtKB-UniRule"/>
</dbReference>
<dbReference type="Proteomes" id="UP000185779">
    <property type="component" value="Unassembled WGS sequence"/>
</dbReference>
<keyword evidence="8 9" id="KW-0784">Thiamine biosynthesis</keyword>
<dbReference type="GO" id="GO:0009228">
    <property type="term" value="P:thiamine biosynthetic process"/>
    <property type="evidence" value="ECO:0007669"/>
    <property type="project" value="UniProtKB-KW"/>
</dbReference>
<evidence type="ECO:0000256" key="4">
    <source>
        <dbReference type="ARBA" id="ARBA00022679"/>
    </source>
</evidence>
<evidence type="ECO:0000256" key="1">
    <source>
        <dbReference type="ARBA" id="ARBA00004496"/>
    </source>
</evidence>
<evidence type="ECO:0000256" key="2">
    <source>
        <dbReference type="ARBA" id="ARBA00022490"/>
    </source>
</evidence>
<reference evidence="11" key="2">
    <citation type="journal article" date="2020" name="mSystems">
        <title>Genome- and Community-Level Interaction Insights into Carbon Utilization and Element Cycling Functions of Hydrothermarchaeota in Hydrothermal Sediment.</title>
        <authorList>
            <person name="Zhou Z."/>
            <person name="Liu Y."/>
            <person name="Xu W."/>
            <person name="Pan J."/>
            <person name="Luo Z.H."/>
            <person name="Li M."/>
        </authorList>
    </citation>
    <scope>NUCLEOTIDE SEQUENCE [LARGE SCALE GENOMIC DNA]</scope>
    <source>
        <strain evidence="11">HyVt-386</strain>
    </source>
</reference>
<keyword evidence="2 9" id="KW-0963">Cytoplasm</keyword>